<organism evidence="1 2">
    <name type="scientific">Clostridium frigoris</name>
    <dbReference type="NCBI Taxonomy" id="205327"/>
    <lineage>
        <taxon>Bacteria</taxon>
        <taxon>Bacillati</taxon>
        <taxon>Bacillota</taxon>
        <taxon>Clostridia</taxon>
        <taxon>Eubacteriales</taxon>
        <taxon>Clostridiaceae</taxon>
        <taxon>Clostridium</taxon>
    </lineage>
</organism>
<evidence type="ECO:0000313" key="1">
    <source>
        <dbReference type="EMBL" id="MBU3160158.1"/>
    </source>
</evidence>
<evidence type="ECO:0000313" key="2">
    <source>
        <dbReference type="Proteomes" id="UP000776252"/>
    </source>
</evidence>
<name>A0ABS6BTB8_9CLOT</name>
<dbReference type="EMBL" id="JAHLDV010000021">
    <property type="protein sequence ID" value="MBU3160158.1"/>
    <property type="molecule type" value="Genomic_DNA"/>
</dbReference>
<dbReference type="Proteomes" id="UP000776252">
    <property type="component" value="Unassembled WGS sequence"/>
</dbReference>
<accession>A0ABS6BTB8</accession>
<comment type="caution">
    <text evidence="1">The sequence shown here is derived from an EMBL/GenBank/DDBJ whole genome shotgun (WGS) entry which is preliminary data.</text>
</comment>
<protein>
    <submittedName>
        <fullName evidence="1">DUF1573 domain-containing protein</fullName>
    </submittedName>
</protein>
<sequence>MKDCIFDNFQNSVDESLLRHRSLLDVITKLQESDARVNRAVAKSVTNCGCIKLEEKNMYTPPNIDDLDLDDPGTSHSPVQGALCENCREVLEKELGNNLFYITSLCNILGLNLYDILLKEYDKISTLGKYTMR</sequence>
<gene>
    <name evidence="1" type="ORF">KPL37_10385</name>
</gene>
<proteinExistence type="predicted"/>
<dbReference type="RefSeq" id="WP_216149055.1">
    <property type="nucleotide sequence ID" value="NZ_JAHLDV010000021.1"/>
</dbReference>
<reference evidence="1 2" key="1">
    <citation type="submission" date="2021-06" db="EMBL/GenBank/DDBJ databases">
        <title>Clostridia strains as spoilage organisms.</title>
        <authorList>
            <person name="Wambui J."/>
            <person name="Stephan R."/>
            <person name="Stevens M.J.A."/>
        </authorList>
    </citation>
    <scope>NUCLEOTIDE SEQUENCE [LARGE SCALE GENOMIC DNA]</scope>
    <source>
        <strain evidence="1 2">DSM 14204</strain>
    </source>
</reference>
<keyword evidence="2" id="KW-1185">Reference proteome</keyword>